<proteinExistence type="predicted"/>
<accession>A0A6A6YUI0</accession>
<evidence type="ECO:0000313" key="2">
    <source>
        <dbReference type="Proteomes" id="UP000504636"/>
    </source>
</evidence>
<gene>
    <name evidence="1 3" type="ORF">BDZ99DRAFT_460946</name>
</gene>
<reference evidence="1 3" key="1">
    <citation type="journal article" date="2020" name="Stud. Mycol.">
        <title>101 Dothideomycetes genomes: a test case for predicting lifestyles and emergence of pathogens.</title>
        <authorList>
            <person name="Haridas S."/>
            <person name="Albert R."/>
            <person name="Binder M."/>
            <person name="Bloem J."/>
            <person name="Labutti K."/>
            <person name="Salamov A."/>
            <person name="Andreopoulos B."/>
            <person name="Baker S."/>
            <person name="Barry K."/>
            <person name="Bills G."/>
            <person name="Bluhm B."/>
            <person name="Cannon C."/>
            <person name="Castanera R."/>
            <person name="Culley D."/>
            <person name="Daum C."/>
            <person name="Ezra D."/>
            <person name="Gonzalez J."/>
            <person name="Henrissat B."/>
            <person name="Kuo A."/>
            <person name="Liang C."/>
            <person name="Lipzen A."/>
            <person name="Lutzoni F."/>
            <person name="Magnuson J."/>
            <person name="Mondo S."/>
            <person name="Nolan M."/>
            <person name="Ohm R."/>
            <person name="Pangilinan J."/>
            <person name="Park H.-J."/>
            <person name="Ramirez L."/>
            <person name="Alfaro M."/>
            <person name="Sun H."/>
            <person name="Tritt A."/>
            <person name="Yoshinaga Y."/>
            <person name="Zwiers L.-H."/>
            <person name="Turgeon B."/>
            <person name="Goodwin S."/>
            <person name="Spatafora J."/>
            <person name="Crous P."/>
            <person name="Grigoriev I."/>
        </authorList>
    </citation>
    <scope>NUCLEOTIDE SEQUENCE</scope>
    <source>
        <strain evidence="1 3">CBS 304.34</strain>
    </source>
</reference>
<name>A0A6A6YUI0_9PEZI</name>
<evidence type="ECO:0000313" key="3">
    <source>
        <dbReference type="RefSeq" id="XP_033579143.1"/>
    </source>
</evidence>
<dbReference type="Proteomes" id="UP000504636">
    <property type="component" value="Unplaced"/>
</dbReference>
<keyword evidence="2" id="KW-1185">Reference proteome</keyword>
<protein>
    <submittedName>
        <fullName evidence="1 3">Uncharacterized protein</fullName>
    </submittedName>
</protein>
<dbReference type="EMBL" id="MU003697">
    <property type="protein sequence ID" value="KAF2812179.1"/>
    <property type="molecule type" value="Genomic_DNA"/>
</dbReference>
<evidence type="ECO:0000313" key="1">
    <source>
        <dbReference type="EMBL" id="KAF2812179.1"/>
    </source>
</evidence>
<dbReference type="RefSeq" id="XP_033579143.1">
    <property type="nucleotide sequence ID" value="XM_033719505.1"/>
</dbReference>
<sequence length="132" mass="14806">MRVPGATQVISDQFRAVWLSKEKNAKDLLKTFYKDLYKSLASPDLVLDLDTFECVEGKLPKAAELPKDADKVLLLWARYSGGNKDEGYNPQGDSSLQGQAQLVAAAKKVGLLRDHHRSRLKVTFLRTLWSDT</sequence>
<dbReference type="GeneID" id="54460398"/>
<reference evidence="3" key="2">
    <citation type="submission" date="2020-04" db="EMBL/GenBank/DDBJ databases">
        <authorList>
            <consortium name="NCBI Genome Project"/>
        </authorList>
    </citation>
    <scope>NUCLEOTIDE SEQUENCE</scope>
    <source>
        <strain evidence="3">CBS 304.34</strain>
    </source>
</reference>
<reference evidence="3" key="3">
    <citation type="submission" date="2025-04" db="UniProtKB">
        <authorList>
            <consortium name="RefSeq"/>
        </authorList>
    </citation>
    <scope>IDENTIFICATION</scope>
    <source>
        <strain evidence="3">CBS 304.34</strain>
    </source>
</reference>
<organism evidence="1">
    <name type="scientific">Mytilinidion resinicola</name>
    <dbReference type="NCBI Taxonomy" id="574789"/>
    <lineage>
        <taxon>Eukaryota</taxon>
        <taxon>Fungi</taxon>
        <taxon>Dikarya</taxon>
        <taxon>Ascomycota</taxon>
        <taxon>Pezizomycotina</taxon>
        <taxon>Dothideomycetes</taxon>
        <taxon>Pleosporomycetidae</taxon>
        <taxon>Mytilinidiales</taxon>
        <taxon>Mytilinidiaceae</taxon>
        <taxon>Mytilinidion</taxon>
    </lineage>
</organism>
<dbReference type="AlphaFoldDB" id="A0A6A6YUI0"/>